<evidence type="ECO:0000256" key="2">
    <source>
        <dbReference type="ARBA" id="ARBA00012438"/>
    </source>
</evidence>
<keyword evidence="12" id="KW-1185">Reference proteome</keyword>
<dbReference type="Pfam" id="PF07495">
    <property type="entry name" value="Y_Y_Y"/>
    <property type="match status" value="1"/>
</dbReference>
<dbReference type="InterPro" id="IPR009057">
    <property type="entry name" value="Homeodomain-like_sf"/>
</dbReference>
<keyword evidence="7" id="KW-0732">Signal</keyword>
<dbReference type="Gene3D" id="3.30.565.10">
    <property type="entry name" value="Histidine kinase-like ATPase, C-terminal domain"/>
    <property type="match status" value="1"/>
</dbReference>
<dbReference type="Pfam" id="PF00072">
    <property type="entry name" value="Response_reg"/>
    <property type="match status" value="1"/>
</dbReference>
<dbReference type="Gene3D" id="2.130.10.10">
    <property type="entry name" value="YVTN repeat-like/Quinoprotein amine dehydrogenase"/>
    <property type="match status" value="2"/>
</dbReference>
<dbReference type="SMART" id="SM00387">
    <property type="entry name" value="HATPase_c"/>
    <property type="match status" value="1"/>
</dbReference>
<keyword evidence="5" id="KW-0804">Transcription</keyword>
<comment type="caution">
    <text evidence="11">The sequence shown here is derived from an EMBL/GenBank/DDBJ whole genome shotgun (WGS) entry which is preliminary data.</text>
</comment>
<evidence type="ECO:0000256" key="6">
    <source>
        <dbReference type="PROSITE-ProRule" id="PRU00169"/>
    </source>
</evidence>
<dbReference type="RefSeq" id="WP_379023498.1">
    <property type="nucleotide sequence ID" value="NZ_JBHRTA010000038.1"/>
</dbReference>
<dbReference type="SUPFAM" id="SSF55874">
    <property type="entry name" value="ATPase domain of HSP90 chaperone/DNA topoisomerase II/histidine kinase"/>
    <property type="match status" value="1"/>
</dbReference>
<dbReference type="Proteomes" id="UP001595526">
    <property type="component" value="Unassembled WGS sequence"/>
</dbReference>
<dbReference type="InterPro" id="IPR004358">
    <property type="entry name" value="Sig_transdc_His_kin-like_C"/>
</dbReference>
<dbReference type="InterPro" id="IPR036097">
    <property type="entry name" value="HisK_dim/P_sf"/>
</dbReference>
<dbReference type="InterPro" id="IPR011110">
    <property type="entry name" value="Reg_prop"/>
</dbReference>
<dbReference type="InterPro" id="IPR011123">
    <property type="entry name" value="Y_Y_Y"/>
</dbReference>
<evidence type="ECO:0000259" key="8">
    <source>
        <dbReference type="PROSITE" id="PS01124"/>
    </source>
</evidence>
<dbReference type="InterPro" id="IPR018060">
    <property type="entry name" value="HTH_AraC"/>
</dbReference>
<evidence type="ECO:0000259" key="10">
    <source>
        <dbReference type="PROSITE" id="PS50110"/>
    </source>
</evidence>
<dbReference type="PROSITE" id="PS50110">
    <property type="entry name" value="RESPONSE_REGULATORY"/>
    <property type="match status" value="1"/>
</dbReference>
<protein>
    <recommendedName>
        <fullName evidence="2">histidine kinase</fullName>
        <ecNumber evidence="2">2.7.13.3</ecNumber>
    </recommendedName>
</protein>
<dbReference type="EC" id="2.7.13.3" evidence="2"/>
<dbReference type="InterPro" id="IPR036890">
    <property type="entry name" value="HATPase_C_sf"/>
</dbReference>
<dbReference type="CDD" id="cd00075">
    <property type="entry name" value="HATPase"/>
    <property type="match status" value="1"/>
</dbReference>
<dbReference type="InterPro" id="IPR003594">
    <property type="entry name" value="HATPase_dom"/>
</dbReference>
<dbReference type="Pfam" id="PF12833">
    <property type="entry name" value="HTH_18"/>
    <property type="match status" value="1"/>
</dbReference>
<evidence type="ECO:0000256" key="1">
    <source>
        <dbReference type="ARBA" id="ARBA00000085"/>
    </source>
</evidence>
<dbReference type="CDD" id="cd17574">
    <property type="entry name" value="REC_OmpR"/>
    <property type="match status" value="1"/>
</dbReference>
<dbReference type="PANTHER" id="PTHR43547">
    <property type="entry name" value="TWO-COMPONENT HISTIDINE KINASE"/>
    <property type="match status" value="1"/>
</dbReference>
<dbReference type="PRINTS" id="PR00344">
    <property type="entry name" value="BCTRLSENSOR"/>
</dbReference>
<evidence type="ECO:0000313" key="11">
    <source>
        <dbReference type="EMBL" id="MFC3198643.1"/>
    </source>
</evidence>
<dbReference type="PROSITE" id="PS51257">
    <property type="entry name" value="PROKAR_LIPOPROTEIN"/>
    <property type="match status" value="1"/>
</dbReference>
<organism evidence="11 12">
    <name type="scientific">Parapedobacter deserti</name>
    <dbReference type="NCBI Taxonomy" id="1912957"/>
    <lineage>
        <taxon>Bacteria</taxon>
        <taxon>Pseudomonadati</taxon>
        <taxon>Bacteroidota</taxon>
        <taxon>Sphingobacteriia</taxon>
        <taxon>Sphingobacteriales</taxon>
        <taxon>Sphingobacteriaceae</taxon>
        <taxon>Parapedobacter</taxon>
    </lineage>
</organism>
<dbReference type="Pfam" id="PF07494">
    <property type="entry name" value="Reg_prop"/>
    <property type="match status" value="6"/>
</dbReference>
<dbReference type="SUPFAM" id="SSF46689">
    <property type="entry name" value="Homeodomain-like"/>
    <property type="match status" value="1"/>
</dbReference>
<feature type="domain" description="HTH araC/xylS-type" evidence="8">
    <location>
        <begin position="1248"/>
        <end position="1347"/>
    </location>
</feature>
<dbReference type="InterPro" id="IPR005467">
    <property type="entry name" value="His_kinase_dom"/>
</dbReference>
<dbReference type="PROSITE" id="PS01124">
    <property type="entry name" value="HTH_ARAC_FAMILY_2"/>
    <property type="match status" value="1"/>
</dbReference>
<dbReference type="EMBL" id="JBHRTA010000038">
    <property type="protein sequence ID" value="MFC3198643.1"/>
    <property type="molecule type" value="Genomic_DNA"/>
</dbReference>
<evidence type="ECO:0000259" key="9">
    <source>
        <dbReference type="PROSITE" id="PS50109"/>
    </source>
</evidence>
<dbReference type="SMART" id="SM00448">
    <property type="entry name" value="REC"/>
    <property type="match status" value="1"/>
</dbReference>
<dbReference type="SUPFAM" id="SSF101898">
    <property type="entry name" value="NHL repeat"/>
    <property type="match status" value="1"/>
</dbReference>
<dbReference type="Gene3D" id="1.10.287.130">
    <property type="match status" value="1"/>
</dbReference>
<evidence type="ECO:0000313" key="12">
    <source>
        <dbReference type="Proteomes" id="UP001595526"/>
    </source>
</evidence>
<feature type="signal peptide" evidence="7">
    <location>
        <begin position="1"/>
        <end position="22"/>
    </location>
</feature>
<dbReference type="SUPFAM" id="SSF52172">
    <property type="entry name" value="CheY-like"/>
    <property type="match status" value="1"/>
</dbReference>
<feature type="domain" description="Response regulatory" evidence="10">
    <location>
        <begin position="1101"/>
        <end position="1216"/>
    </location>
</feature>
<name>A0ABV7JPA7_9SPHI</name>
<dbReference type="InterPro" id="IPR015943">
    <property type="entry name" value="WD40/YVTN_repeat-like_dom_sf"/>
</dbReference>
<dbReference type="InterPro" id="IPR003661">
    <property type="entry name" value="HisK_dim/P_dom"/>
</dbReference>
<feature type="modified residue" description="4-aspartylphosphate" evidence="6">
    <location>
        <position position="1149"/>
    </location>
</feature>
<keyword evidence="3 6" id="KW-0597">Phosphoprotein</keyword>
<sequence>MTLKRWVIMAVAIFGCSTSVWSTGNPKVKYLGIEHGLSNNYVTTIFQDTYGFMWFGTADGVNRYDGYQFKVYKNQPDNPASLLDNRITDVIEDHHGSIWVATKKGVSILDEKGSGFIHLRYKVARSGDSALTDFAVSSMALGSEGDLFVASEQAGLLRVSKNDAFLASQIPYVHASGMQYNYHVQAMDIDPSGVLWLVIHDIGLCYRDAADGTIRLKSPYVRSVTCMKVDGEGRIWLGTDQGLYRYHIKEDQYNRYTRQHGLSANVIASLSLGRDQHLWVGTDGGGITVIDRDGHFGYFTGAEHNGVLTSGAVFAVYEDAEARHWIGTLRGGVNIIDPKTSRFKLVRHSGQQYTVCDNDFILSFAEDDDGTLWIGTDGSGLVHWNRDNNTFAYYKHAADRPGSLSNNFVTSVICDNQGDIWATTYGGGINRFNRHTGEFTRYACFNSQANYENRNVWKIYEDSQGRLWATTLLGGGLYLFNRDRNIFELYDATIQDVLSVTEDEAGVFWLGTFSALIKLDTRLRTVSRIPIAHSVRAIHSGHNDSLWVGTEGSGLLLVDKKTGHYRQLTESDGLPSNAILNLLQDSKGNFWLSTFSGLCKFDPISDEICNFYESDGLQSNQFNYNAALKLRSGEFVFGGIKGFNLFFPDSIRNFHTVPKLVLTDLRINNKSYERYPKMNGVGNVLNASGLEVPYSDAVLSFSFSALEYSSPDKIKYAYMLEGWDKDWNYVDGQRTAHYSRLNEGNYTLRIKSTNADGVWSPHERTLSVHVLPPWWRTRWAYGIYLLLGMASVYGYVYYDRRQTKLSYEVELARMEVKKEKELNEKKLAFFTHISHEFRTPLTLIVNPIKELLYSENKVVDSEELAMVYRNSKRLLGLVDQLLLFRKADSGEDRLRLVRLNMVTLCREVFFSFKQHAESRRIDYRFECADEAMVLFADREKMEIVLFNLISNALKFTPEGGEVIVALQWGNGDMCVTVSDTGCGVPADLADRVFDSFYRDSASNGSGVSGFGIGLFLVKKFVEAHAGTIGYTSTDGRGTRFTVTLRQGRQHFENQYVFEDVGEHSMFLDELMPESENLSTATDKMAKDEMKEISELVTDSPVMLVIDDNTQIRHYIQRIFNGRCMVYHAATGEEGLRLAKKYQPDIVLCDVVMGDLSGIDLCTHIKHDPVMSHIPVILLTASSSEEVKLKGIECGADDYITKPFDKELLVARVSGVLKSRSQLQQYFFNEVTLRSQDFKISSEYTDFLNTCIATVEKHLDNPDFNVKILADEVGMSHSNLYKKIKSISGKSANEFIRFIRLRKVAQLLISTDCNVSEAAYAAGFNDIKYFREQFFKLFGTKPSDYKKRFRDTFRRSYNVKRT</sequence>
<evidence type="ECO:0000256" key="5">
    <source>
        <dbReference type="ARBA" id="ARBA00023163"/>
    </source>
</evidence>
<evidence type="ECO:0000256" key="4">
    <source>
        <dbReference type="ARBA" id="ARBA00023015"/>
    </source>
</evidence>
<dbReference type="SUPFAM" id="SSF63829">
    <property type="entry name" value="Calcium-dependent phosphotriesterase"/>
    <property type="match status" value="2"/>
</dbReference>
<evidence type="ECO:0000256" key="7">
    <source>
        <dbReference type="SAM" id="SignalP"/>
    </source>
</evidence>
<comment type="catalytic activity">
    <reaction evidence="1">
        <text>ATP + protein L-histidine = ADP + protein N-phospho-L-histidine.</text>
        <dbReference type="EC" id="2.7.13.3"/>
    </reaction>
</comment>
<dbReference type="PROSITE" id="PS50109">
    <property type="entry name" value="HIS_KIN"/>
    <property type="match status" value="1"/>
</dbReference>
<accession>A0ABV7JPA7</accession>
<dbReference type="InterPro" id="IPR011006">
    <property type="entry name" value="CheY-like_superfamily"/>
</dbReference>
<dbReference type="Gene3D" id="1.10.10.60">
    <property type="entry name" value="Homeodomain-like"/>
    <property type="match status" value="1"/>
</dbReference>
<dbReference type="InterPro" id="IPR001789">
    <property type="entry name" value="Sig_transdc_resp-reg_receiver"/>
</dbReference>
<dbReference type="Pfam" id="PF00512">
    <property type="entry name" value="HisKA"/>
    <property type="match status" value="1"/>
</dbReference>
<dbReference type="Pfam" id="PF02518">
    <property type="entry name" value="HATPase_c"/>
    <property type="match status" value="1"/>
</dbReference>
<dbReference type="Gene3D" id="2.60.40.10">
    <property type="entry name" value="Immunoglobulins"/>
    <property type="match status" value="1"/>
</dbReference>
<keyword evidence="4" id="KW-0805">Transcription regulation</keyword>
<dbReference type="PANTHER" id="PTHR43547:SF2">
    <property type="entry name" value="HYBRID SIGNAL TRANSDUCTION HISTIDINE KINASE C"/>
    <property type="match status" value="1"/>
</dbReference>
<evidence type="ECO:0000256" key="3">
    <source>
        <dbReference type="ARBA" id="ARBA00022553"/>
    </source>
</evidence>
<dbReference type="SUPFAM" id="SSF47384">
    <property type="entry name" value="Homodimeric domain of signal transducing histidine kinase"/>
    <property type="match status" value="1"/>
</dbReference>
<reference evidence="12" key="1">
    <citation type="journal article" date="2019" name="Int. J. Syst. Evol. Microbiol.">
        <title>The Global Catalogue of Microorganisms (GCM) 10K type strain sequencing project: providing services to taxonomists for standard genome sequencing and annotation.</title>
        <authorList>
            <consortium name="The Broad Institute Genomics Platform"/>
            <consortium name="The Broad Institute Genome Sequencing Center for Infectious Disease"/>
            <person name="Wu L."/>
            <person name="Ma J."/>
        </authorList>
    </citation>
    <scope>NUCLEOTIDE SEQUENCE [LARGE SCALE GENOMIC DNA]</scope>
    <source>
        <strain evidence="12">KCTC 52416</strain>
    </source>
</reference>
<gene>
    <name evidence="11" type="ORF">ACFOET_13540</name>
</gene>
<proteinExistence type="predicted"/>
<dbReference type="InterPro" id="IPR013783">
    <property type="entry name" value="Ig-like_fold"/>
</dbReference>
<feature type="chain" id="PRO_5045730514" description="histidine kinase" evidence="7">
    <location>
        <begin position="23"/>
        <end position="1361"/>
    </location>
</feature>
<dbReference type="SMART" id="SM00388">
    <property type="entry name" value="HisKA"/>
    <property type="match status" value="1"/>
</dbReference>
<dbReference type="Gene3D" id="3.40.50.2300">
    <property type="match status" value="1"/>
</dbReference>
<feature type="domain" description="Histidine kinase" evidence="9">
    <location>
        <begin position="832"/>
        <end position="1048"/>
    </location>
</feature>
<dbReference type="SMART" id="SM00342">
    <property type="entry name" value="HTH_ARAC"/>
    <property type="match status" value="1"/>
</dbReference>